<dbReference type="Proteomes" id="UP000199317">
    <property type="component" value="Unassembled WGS sequence"/>
</dbReference>
<proteinExistence type="predicted"/>
<keyword evidence="1" id="KW-0175">Coiled coil</keyword>
<dbReference type="CDD" id="cd01949">
    <property type="entry name" value="GGDEF"/>
    <property type="match status" value="1"/>
</dbReference>
<evidence type="ECO:0000313" key="3">
    <source>
        <dbReference type="EMBL" id="SDP78410.1"/>
    </source>
</evidence>
<dbReference type="InterPro" id="IPR052163">
    <property type="entry name" value="DGC-Regulatory_Protein"/>
</dbReference>
<evidence type="ECO:0000259" key="2">
    <source>
        <dbReference type="PROSITE" id="PS50887"/>
    </source>
</evidence>
<dbReference type="OrthoDB" id="9813903at2"/>
<name>A0A1H0VIY5_9BURK</name>
<dbReference type="InterPro" id="IPR029787">
    <property type="entry name" value="Nucleotide_cyclase"/>
</dbReference>
<dbReference type="SMART" id="SM00065">
    <property type="entry name" value="GAF"/>
    <property type="match status" value="1"/>
</dbReference>
<feature type="domain" description="GGDEF" evidence="2">
    <location>
        <begin position="203"/>
        <end position="344"/>
    </location>
</feature>
<accession>A0A1H0VIY5</accession>
<evidence type="ECO:0000256" key="1">
    <source>
        <dbReference type="SAM" id="Coils"/>
    </source>
</evidence>
<protein>
    <submittedName>
        <fullName evidence="3">Diguanylate cyclase with GAF sensor</fullName>
    </submittedName>
</protein>
<reference evidence="4" key="1">
    <citation type="submission" date="2016-10" db="EMBL/GenBank/DDBJ databases">
        <authorList>
            <person name="Varghese N."/>
            <person name="Submissions S."/>
        </authorList>
    </citation>
    <scope>NUCLEOTIDE SEQUENCE [LARGE SCALE GENOMIC DNA]</scope>
    <source>
        <strain evidence="4">DSM 17101</strain>
    </source>
</reference>
<feature type="coiled-coil region" evidence="1">
    <location>
        <begin position="148"/>
        <end position="175"/>
    </location>
</feature>
<dbReference type="AlphaFoldDB" id="A0A1H0VIY5"/>
<gene>
    <name evidence="3" type="ORF">SAMN04489708_12659</name>
</gene>
<dbReference type="SUPFAM" id="SSF55781">
    <property type="entry name" value="GAF domain-like"/>
    <property type="match status" value="1"/>
</dbReference>
<organism evidence="3 4">
    <name type="scientific">Paracidovorax cattleyae</name>
    <dbReference type="NCBI Taxonomy" id="80868"/>
    <lineage>
        <taxon>Bacteria</taxon>
        <taxon>Pseudomonadati</taxon>
        <taxon>Pseudomonadota</taxon>
        <taxon>Betaproteobacteria</taxon>
        <taxon>Burkholderiales</taxon>
        <taxon>Comamonadaceae</taxon>
        <taxon>Paracidovorax</taxon>
    </lineage>
</organism>
<dbReference type="Pfam" id="PF00990">
    <property type="entry name" value="GGDEF"/>
    <property type="match status" value="1"/>
</dbReference>
<dbReference type="SMART" id="SM00267">
    <property type="entry name" value="GGDEF"/>
    <property type="match status" value="1"/>
</dbReference>
<dbReference type="PANTHER" id="PTHR46663:SF4">
    <property type="entry name" value="DIGUANYLATE CYCLASE DGCT-RELATED"/>
    <property type="match status" value="1"/>
</dbReference>
<dbReference type="InterPro" id="IPR003018">
    <property type="entry name" value="GAF"/>
</dbReference>
<dbReference type="RefSeq" id="WP_092837413.1">
    <property type="nucleotide sequence ID" value="NZ_CP028290.1"/>
</dbReference>
<dbReference type="Gene3D" id="3.30.70.270">
    <property type="match status" value="1"/>
</dbReference>
<sequence>MNPLLEQLSGTVAAAKGVEDLTRSLLEMLEAVTGIESTYLTSIDEAGGTLKVLYAHNAGELRIPEGFTTDWGQTPCKRAMDEGRVYVDDISDRWGDMAVVRDLGLRAYASMPVRRADGRLCGTLCAASKRERPGTPETGHILTLFAHLIGQQIEREQLIRELTAANERLTRHAATDELTGLPNRRALMEALTRLLAQGRRRQAEVLIAFVDLDEFKTVNDRHGHEIGDQFLQAIAQRLRTVLREEDVIARIGGDEFVVATLGMHAGEASRSARDTFRERIAQATQGRFDLPGASLDYAGASVGAVAVPPQEPIAAGDALCLADRRMYEIKQARRVPAPAGVSPR</sequence>
<dbReference type="Gene3D" id="3.30.450.40">
    <property type="match status" value="1"/>
</dbReference>
<dbReference type="PANTHER" id="PTHR46663">
    <property type="entry name" value="DIGUANYLATE CYCLASE DGCT-RELATED"/>
    <property type="match status" value="1"/>
</dbReference>
<dbReference type="SUPFAM" id="SSF55073">
    <property type="entry name" value="Nucleotide cyclase"/>
    <property type="match status" value="1"/>
</dbReference>
<dbReference type="InterPro" id="IPR043128">
    <property type="entry name" value="Rev_trsase/Diguanyl_cyclase"/>
</dbReference>
<dbReference type="NCBIfam" id="TIGR00254">
    <property type="entry name" value="GGDEF"/>
    <property type="match status" value="1"/>
</dbReference>
<evidence type="ECO:0000313" key="4">
    <source>
        <dbReference type="Proteomes" id="UP000199317"/>
    </source>
</evidence>
<dbReference type="PROSITE" id="PS50887">
    <property type="entry name" value="GGDEF"/>
    <property type="match status" value="1"/>
</dbReference>
<dbReference type="Pfam" id="PF13185">
    <property type="entry name" value="GAF_2"/>
    <property type="match status" value="1"/>
</dbReference>
<dbReference type="EMBL" id="FNJL01000026">
    <property type="protein sequence ID" value="SDP78410.1"/>
    <property type="molecule type" value="Genomic_DNA"/>
</dbReference>
<keyword evidence="4" id="KW-1185">Reference proteome</keyword>
<dbReference type="InterPro" id="IPR029016">
    <property type="entry name" value="GAF-like_dom_sf"/>
</dbReference>
<dbReference type="InterPro" id="IPR000160">
    <property type="entry name" value="GGDEF_dom"/>
</dbReference>